<reference evidence="1" key="1">
    <citation type="submission" date="2023-01" db="EMBL/GenBank/DDBJ databases">
        <title>Whole genome sequence of Paucibacter sp. S2-9 isolated from pond sediment.</title>
        <authorList>
            <person name="Jung J.Y."/>
        </authorList>
    </citation>
    <scope>NUCLEOTIDE SEQUENCE</scope>
    <source>
        <strain evidence="1">S2-9</strain>
    </source>
</reference>
<evidence type="ECO:0000313" key="1">
    <source>
        <dbReference type="EMBL" id="WIT10899.1"/>
    </source>
</evidence>
<dbReference type="AlphaFoldDB" id="A0AA95NBD2"/>
<proteinExistence type="predicted"/>
<gene>
    <name evidence="1" type="ORF">PFX98_18565</name>
</gene>
<sequence>MQLTLREIPGFLPPWAYASAGQPGERRGRIAARRAFVDLKLSFMRAAAELPGERGAELQHLVRQACEPIELWLLRGCILAALPDEDLERQSQHRQSMQAALDSMFG</sequence>
<accession>A0AA95NBD2</accession>
<name>A0AA95NBD2_9BURK</name>
<organism evidence="1 2">
    <name type="scientific">Paucibacter sediminis</name>
    <dbReference type="NCBI Taxonomy" id="3019553"/>
    <lineage>
        <taxon>Bacteria</taxon>
        <taxon>Pseudomonadati</taxon>
        <taxon>Pseudomonadota</taxon>
        <taxon>Betaproteobacteria</taxon>
        <taxon>Burkholderiales</taxon>
        <taxon>Sphaerotilaceae</taxon>
        <taxon>Roseateles</taxon>
    </lineage>
</organism>
<dbReference type="RefSeq" id="WP_285231977.1">
    <property type="nucleotide sequence ID" value="NZ_CP116346.1"/>
</dbReference>
<dbReference type="EMBL" id="CP116346">
    <property type="protein sequence ID" value="WIT10899.1"/>
    <property type="molecule type" value="Genomic_DNA"/>
</dbReference>
<protein>
    <submittedName>
        <fullName evidence="1">Uncharacterized protein</fullName>
    </submittedName>
</protein>
<evidence type="ECO:0000313" key="2">
    <source>
        <dbReference type="Proteomes" id="UP001177769"/>
    </source>
</evidence>
<keyword evidence="2" id="KW-1185">Reference proteome</keyword>
<dbReference type="Proteomes" id="UP001177769">
    <property type="component" value="Chromosome"/>
</dbReference>
<dbReference type="KEGG" id="pais:PFX98_18565"/>